<dbReference type="SMART" id="SM00034">
    <property type="entry name" value="CLECT"/>
    <property type="match status" value="1"/>
</dbReference>
<dbReference type="EMBL" id="JBJQND010000011">
    <property type="protein sequence ID" value="KAL3861382.1"/>
    <property type="molecule type" value="Genomic_DNA"/>
</dbReference>
<dbReference type="InterPro" id="IPR050111">
    <property type="entry name" value="C-type_lectin/snaclec_domain"/>
</dbReference>
<sequence>MDAQVKETTCDGDIPMIDKVPMTTAITKVTTTIPTTDTTTTATTTTIKTTTSTTAALSTATVGLVFGQVKMCPTQLTRNLLGQIGQSCYELVTQKSDWYTANINCLRKQAFLFHVSSDVENQAVLNMLAAFQQTEPVWMGLEDIGVEGVYKWVSGDPVAYTNWIPNHLSPDADIEDCVIFMSQNGGRWDDVACRGYLNGNHIHSFICQYKI</sequence>
<reference evidence="2 3" key="1">
    <citation type="submission" date="2024-11" db="EMBL/GenBank/DDBJ databases">
        <title>Chromosome-level genome assembly of the freshwater bivalve Anodonta woodiana.</title>
        <authorList>
            <person name="Chen X."/>
        </authorList>
    </citation>
    <scope>NUCLEOTIDE SEQUENCE [LARGE SCALE GENOMIC DNA]</scope>
    <source>
        <strain evidence="2">MN2024</strain>
        <tissue evidence="2">Gills</tissue>
    </source>
</reference>
<evidence type="ECO:0000313" key="3">
    <source>
        <dbReference type="Proteomes" id="UP001634394"/>
    </source>
</evidence>
<accession>A0ABD3VLH8</accession>
<name>A0ABD3VLH8_SINWO</name>
<dbReference type="InterPro" id="IPR001304">
    <property type="entry name" value="C-type_lectin-like"/>
</dbReference>
<gene>
    <name evidence="2" type="ORF">ACJMK2_007418</name>
</gene>
<dbReference type="Gene3D" id="3.10.100.10">
    <property type="entry name" value="Mannose-Binding Protein A, subunit A"/>
    <property type="match status" value="1"/>
</dbReference>
<dbReference type="AlphaFoldDB" id="A0ABD3VLH8"/>
<dbReference type="PANTHER" id="PTHR22803">
    <property type="entry name" value="MANNOSE, PHOSPHOLIPASE, LECTIN RECEPTOR RELATED"/>
    <property type="match status" value="1"/>
</dbReference>
<dbReference type="Pfam" id="PF00059">
    <property type="entry name" value="Lectin_C"/>
    <property type="match status" value="1"/>
</dbReference>
<dbReference type="InterPro" id="IPR016186">
    <property type="entry name" value="C-type_lectin-like/link_sf"/>
</dbReference>
<dbReference type="SUPFAM" id="SSF56436">
    <property type="entry name" value="C-type lectin-like"/>
    <property type="match status" value="1"/>
</dbReference>
<organism evidence="2 3">
    <name type="scientific">Sinanodonta woodiana</name>
    <name type="common">Chinese pond mussel</name>
    <name type="synonym">Anodonta woodiana</name>
    <dbReference type="NCBI Taxonomy" id="1069815"/>
    <lineage>
        <taxon>Eukaryota</taxon>
        <taxon>Metazoa</taxon>
        <taxon>Spiralia</taxon>
        <taxon>Lophotrochozoa</taxon>
        <taxon>Mollusca</taxon>
        <taxon>Bivalvia</taxon>
        <taxon>Autobranchia</taxon>
        <taxon>Heteroconchia</taxon>
        <taxon>Palaeoheterodonta</taxon>
        <taxon>Unionida</taxon>
        <taxon>Unionoidea</taxon>
        <taxon>Unionidae</taxon>
        <taxon>Unioninae</taxon>
        <taxon>Sinanodonta</taxon>
    </lineage>
</organism>
<comment type="caution">
    <text evidence="2">The sequence shown here is derived from an EMBL/GenBank/DDBJ whole genome shotgun (WGS) entry which is preliminary data.</text>
</comment>
<dbReference type="Proteomes" id="UP001634394">
    <property type="component" value="Unassembled WGS sequence"/>
</dbReference>
<evidence type="ECO:0000259" key="1">
    <source>
        <dbReference type="PROSITE" id="PS50041"/>
    </source>
</evidence>
<feature type="domain" description="C-type lectin" evidence="1">
    <location>
        <begin position="84"/>
        <end position="193"/>
    </location>
</feature>
<dbReference type="PROSITE" id="PS50041">
    <property type="entry name" value="C_TYPE_LECTIN_2"/>
    <property type="match status" value="1"/>
</dbReference>
<dbReference type="CDD" id="cd00037">
    <property type="entry name" value="CLECT"/>
    <property type="match status" value="1"/>
</dbReference>
<proteinExistence type="predicted"/>
<dbReference type="InterPro" id="IPR016187">
    <property type="entry name" value="CTDL_fold"/>
</dbReference>
<evidence type="ECO:0000313" key="2">
    <source>
        <dbReference type="EMBL" id="KAL3861382.1"/>
    </source>
</evidence>
<keyword evidence="3" id="KW-1185">Reference proteome</keyword>
<protein>
    <recommendedName>
        <fullName evidence="1">C-type lectin domain-containing protein</fullName>
    </recommendedName>
</protein>